<keyword evidence="8" id="KW-1185">Reference proteome</keyword>
<evidence type="ECO:0000256" key="1">
    <source>
        <dbReference type="ARBA" id="ARBA00004141"/>
    </source>
</evidence>
<dbReference type="KEGG" id="ahb:bsdtb5_24720"/>
<gene>
    <name evidence="7" type="primary">corA_3</name>
    <name evidence="7" type="ORF">bsdtb5_24720</name>
</gene>
<name>A0A7R7ID41_9FIRM</name>
<evidence type="ECO:0000256" key="4">
    <source>
        <dbReference type="ARBA" id="ARBA00022989"/>
    </source>
</evidence>
<dbReference type="PANTHER" id="PTHR47891:SF2">
    <property type="entry name" value="MAGNESIUM AND COBALT TRANSPORTER"/>
    <property type="match status" value="1"/>
</dbReference>
<dbReference type="InterPro" id="IPR047199">
    <property type="entry name" value="CorA-like"/>
</dbReference>
<dbReference type="CDD" id="cd12827">
    <property type="entry name" value="EcCorA_ZntB-like_u2"/>
    <property type="match status" value="1"/>
</dbReference>
<dbReference type="Pfam" id="PF01544">
    <property type="entry name" value="CorA"/>
    <property type="match status" value="1"/>
</dbReference>
<dbReference type="GO" id="GO:0016020">
    <property type="term" value="C:membrane"/>
    <property type="evidence" value="ECO:0007669"/>
    <property type="project" value="UniProtKB-SubCell"/>
</dbReference>
<organism evidence="7 8">
    <name type="scientific">Anaeromicropila herbilytica</name>
    <dbReference type="NCBI Taxonomy" id="2785025"/>
    <lineage>
        <taxon>Bacteria</taxon>
        <taxon>Bacillati</taxon>
        <taxon>Bacillota</taxon>
        <taxon>Clostridia</taxon>
        <taxon>Lachnospirales</taxon>
        <taxon>Lachnospiraceae</taxon>
        <taxon>Anaeromicropila</taxon>
    </lineage>
</organism>
<sequence>MITIYKTIDNKLVELSNIEKDCYISIVHPTEEELFHISNEYHIDIEDLSVSLNTDGISSYFREKEYTVISIYIPKTDDIDGKVNFTTIPLSIIFTDNHVFTICLEDTFIEYNLSYGRFKNIYTYMKYRFILQILYRHTSLYLEYLNIIEKRSKEVEKNIKGITKNSQLSKIYELNKMLLYFKTSLLSNHTVYETLLEDERFTNEKDIKRLLMEVIVRNKHAIDITNIYQEVLEDMIEMISSMISNNLNTIMKFLSMVTIVISIPNMVSGFYGMNINRNSVPFAYDDNSFIKIVLLAAILSTLIAFLLQKKDYFKKD</sequence>
<evidence type="ECO:0000256" key="3">
    <source>
        <dbReference type="ARBA" id="ARBA00022692"/>
    </source>
</evidence>
<feature type="transmembrane region" description="Helical" evidence="6">
    <location>
        <begin position="253"/>
        <end position="273"/>
    </location>
</feature>
<evidence type="ECO:0000256" key="6">
    <source>
        <dbReference type="SAM" id="Phobius"/>
    </source>
</evidence>
<proteinExistence type="inferred from homology"/>
<dbReference type="Gene3D" id="3.30.460.20">
    <property type="entry name" value="CorA soluble domain-like"/>
    <property type="match status" value="1"/>
</dbReference>
<dbReference type="RefSeq" id="WP_271712320.1">
    <property type="nucleotide sequence ID" value="NZ_AP024169.1"/>
</dbReference>
<reference evidence="7 8" key="1">
    <citation type="submission" date="2020-11" db="EMBL/GenBank/DDBJ databases">
        <title>Draft genome sequencing of a Lachnospiraceae strain isolated from anoxic soil subjected to BSD treatment.</title>
        <authorList>
            <person name="Uek A."/>
            <person name="Tonouchi A."/>
        </authorList>
    </citation>
    <scope>NUCLEOTIDE SEQUENCE [LARGE SCALE GENOMIC DNA]</scope>
    <source>
        <strain evidence="7 8">TB5</strain>
    </source>
</reference>
<dbReference type="Gene3D" id="1.20.58.340">
    <property type="entry name" value="Magnesium transport protein CorA, transmembrane region"/>
    <property type="match status" value="2"/>
</dbReference>
<dbReference type="SUPFAM" id="SSF144083">
    <property type="entry name" value="Magnesium transport protein CorA, transmembrane region"/>
    <property type="match status" value="1"/>
</dbReference>
<dbReference type="InterPro" id="IPR045863">
    <property type="entry name" value="CorA_TM1_TM2"/>
</dbReference>
<dbReference type="Proteomes" id="UP000595897">
    <property type="component" value="Chromosome"/>
</dbReference>
<dbReference type="InterPro" id="IPR002523">
    <property type="entry name" value="MgTranspt_CorA/ZnTranspt_ZntB"/>
</dbReference>
<evidence type="ECO:0000256" key="2">
    <source>
        <dbReference type="ARBA" id="ARBA00009765"/>
    </source>
</evidence>
<comment type="similarity">
    <text evidence="2">Belongs to the CorA metal ion transporter (MIT) (TC 1.A.35) family.</text>
</comment>
<comment type="subcellular location">
    <subcellularLocation>
        <location evidence="1">Membrane</location>
        <topology evidence="1">Multi-pass membrane protein</topology>
    </subcellularLocation>
</comment>
<dbReference type="PANTHER" id="PTHR47891">
    <property type="entry name" value="TRANSPORTER-RELATED"/>
    <property type="match status" value="1"/>
</dbReference>
<evidence type="ECO:0000313" key="7">
    <source>
        <dbReference type="EMBL" id="BCN31177.1"/>
    </source>
</evidence>
<accession>A0A7R7ID41</accession>
<evidence type="ECO:0000313" key="8">
    <source>
        <dbReference type="Proteomes" id="UP000595897"/>
    </source>
</evidence>
<keyword evidence="4 6" id="KW-1133">Transmembrane helix</keyword>
<dbReference type="EMBL" id="AP024169">
    <property type="protein sequence ID" value="BCN31177.1"/>
    <property type="molecule type" value="Genomic_DNA"/>
</dbReference>
<keyword evidence="5 6" id="KW-0472">Membrane</keyword>
<dbReference type="InterPro" id="IPR045861">
    <property type="entry name" value="CorA_cytoplasmic_dom"/>
</dbReference>
<dbReference type="SUPFAM" id="SSF143865">
    <property type="entry name" value="CorA soluble domain-like"/>
    <property type="match status" value="1"/>
</dbReference>
<evidence type="ECO:0000256" key="5">
    <source>
        <dbReference type="ARBA" id="ARBA00023136"/>
    </source>
</evidence>
<dbReference type="GO" id="GO:0046873">
    <property type="term" value="F:metal ion transmembrane transporter activity"/>
    <property type="evidence" value="ECO:0007669"/>
    <property type="project" value="InterPro"/>
</dbReference>
<feature type="transmembrane region" description="Helical" evidence="6">
    <location>
        <begin position="288"/>
        <end position="307"/>
    </location>
</feature>
<dbReference type="AlphaFoldDB" id="A0A7R7ID41"/>
<protein>
    <submittedName>
        <fullName evidence="7">Magnesium transporter</fullName>
    </submittedName>
</protein>
<keyword evidence="3 6" id="KW-0812">Transmembrane</keyword>